<dbReference type="Pfam" id="PF14299">
    <property type="entry name" value="PP2"/>
    <property type="match status" value="2"/>
</dbReference>
<comment type="caution">
    <text evidence="1">The sequence shown here is derived from an EMBL/GenBank/DDBJ whole genome shotgun (WGS) entry which is preliminary data.</text>
</comment>
<evidence type="ECO:0000313" key="1">
    <source>
        <dbReference type="EMBL" id="MQL91853.1"/>
    </source>
</evidence>
<evidence type="ECO:0000313" key="2">
    <source>
        <dbReference type="Proteomes" id="UP000652761"/>
    </source>
</evidence>
<protein>
    <submittedName>
        <fullName evidence="1">Uncharacterized protein</fullName>
    </submittedName>
</protein>
<dbReference type="Proteomes" id="UP000652761">
    <property type="component" value="Unassembled WGS sequence"/>
</dbReference>
<dbReference type="PANTHER" id="PTHR32278">
    <property type="entry name" value="F-BOX DOMAIN-CONTAINING PROTEIN"/>
    <property type="match status" value="1"/>
</dbReference>
<sequence>CFWLDEETGKGCCMLSATDLWIALGNDRRYWRTTWHEDARSAQVAEMINVCWLDIQGNLMIQDLSIATLYTVSLIYKLNSENKGLEGPIRSSVTHGRRSSQRRVCMQRQSNWSNEEPRGRPDGWMELKLGEFTVQSGENETVYFGVKETERLNWKGGLVIEGIEVRPLWRVPSDDSSSAEPLDESEAERLLPSDYEEIFSRCVDRPKFSTKLDLYLQLCNSILIDEGRKSFMLERSTGKKCYVLSARDLSIIWGNDQRYWKWKSAAENSRFSEVAELLMVCWLDIKGSINTEDLSPHTDYSVYLIFKWNGMQYGFNDWLKASVSVGAYSSEPRRVSLKPVEYDSLPFERGDGWLEVEMGVFVVGDVISAEESVQFELKEVERLDWKRGLIIQGVEVKPKRMESSERLRRPTIQ</sequence>
<feature type="non-terminal residue" evidence="1">
    <location>
        <position position="413"/>
    </location>
</feature>
<dbReference type="EMBL" id="NMUH01001386">
    <property type="protein sequence ID" value="MQL91853.1"/>
    <property type="molecule type" value="Genomic_DNA"/>
</dbReference>
<reference evidence="1" key="1">
    <citation type="submission" date="2017-07" db="EMBL/GenBank/DDBJ databases">
        <title>Taro Niue Genome Assembly and Annotation.</title>
        <authorList>
            <person name="Atibalentja N."/>
            <person name="Keating K."/>
            <person name="Fields C.J."/>
        </authorList>
    </citation>
    <scope>NUCLEOTIDE SEQUENCE</scope>
    <source>
        <strain evidence="1">Niue_2</strain>
        <tissue evidence="1">Leaf</tissue>
    </source>
</reference>
<name>A0A843VHK6_COLES</name>
<gene>
    <name evidence="1" type="ORF">Taro_024469</name>
</gene>
<dbReference type="OrthoDB" id="1927826at2759"/>
<dbReference type="PANTHER" id="PTHR32278:SF148">
    <property type="entry name" value="(WILD MALAYSIAN BANANA) HYPOTHETICAL PROTEIN"/>
    <property type="match status" value="1"/>
</dbReference>
<proteinExistence type="predicted"/>
<accession>A0A843VHK6</accession>
<organism evidence="1 2">
    <name type="scientific">Colocasia esculenta</name>
    <name type="common">Wild taro</name>
    <name type="synonym">Arum esculentum</name>
    <dbReference type="NCBI Taxonomy" id="4460"/>
    <lineage>
        <taxon>Eukaryota</taxon>
        <taxon>Viridiplantae</taxon>
        <taxon>Streptophyta</taxon>
        <taxon>Embryophyta</taxon>
        <taxon>Tracheophyta</taxon>
        <taxon>Spermatophyta</taxon>
        <taxon>Magnoliopsida</taxon>
        <taxon>Liliopsida</taxon>
        <taxon>Araceae</taxon>
        <taxon>Aroideae</taxon>
        <taxon>Colocasieae</taxon>
        <taxon>Colocasia</taxon>
    </lineage>
</organism>
<dbReference type="InterPro" id="IPR025886">
    <property type="entry name" value="PP2-like"/>
</dbReference>
<keyword evidence="2" id="KW-1185">Reference proteome</keyword>
<dbReference type="AlphaFoldDB" id="A0A843VHK6"/>
<feature type="non-terminal residue" evidence="1">
    <location>
        <position position="1"/>
    </location>
</feature>